<reference evidence="10 11" key="1">
    <citation type="submission" date="2017-09" db="EMBL/GenBank/DDBJ databases">
        <title>Depth-based differentiation of microbial function through sediment-hosted aquifers and enrichment of novel symbionts in the deep terrestrial subsurface.</title>
        <authorList>
            <person name="Probst A.J."/>
            <person name="Ladd B."/>
            <person name="Jarett J.K."/>
            <person name="Geller-Mcgrath D.E."/>
            <person name="Sieber C.M."/>
            <person name="Emerson J.B."/>
            <person name="Anantharaman K."/>
            <person name="Thomas B.C."/>
            <person name="Malmstrom R."/>
            <person name="Stieglmeier M."/>
            <person name="Klingl A."/>
            <person name="Woyke T."/>
            <person name="Ryan C.M."/>
            <person name="Banfield J.F."/>
        </authorList>
    </citation>
    <scope>NUCLEOTIDE SEQUENCE [LARGE SCALE GENOMIC DNA]</scope>
    <source>
        <strain evidence="10">CG11_big_fil_rev_8_21_14_0_20_35_11</strain>
    </source>
</reference>
<evidence type="ECO:0000256" key="8">
    <source>
        <dbReference type="SAM" id="Phobius"/>
    </source>
</evidence>
<dbReference type="CDD" id="cd16913">
    <property type="entry name" value="YkuD_like"/>
    <property type="match status" value="1"/>
</dbReference>
<dbReference type="EMBL" id="PCWK01000053">
    <property type="protein sequence ID" value="PIR02099.1"/>
    <property type="molecule type" value="Genomic_DNA"/>
</dbReference>
<dbReference type="PANTHER" id="PTHR30582:SF2">
    <property type="entry name" value="L,D-TRANSPEPTIDASE YCIB-RELATED"/>
    <property type="match status" value="1"/>
</dbReference>
<keyword evidence="2" id="KW-0808">Transferase</keyword>
<dbReference type="InterPro" id="IPR038063">
    <property type="entry name" value="Transpep_catalytic_dom"/>
</dbReference>
<keyword evidence="4 6" id="KW-0573">Peptidoglycan synthesis</keyword>
<comment type="caution">
    <text evidence="10">The sequence shown here is derived from an EMBL/GenBank/DDBJ whole genome shotgun (WGS) entry which is preliminary data.</text>
</comment>
<dbReference type="GO" id="GO:0008360">
    <property type="term" value="P:regulation of cell shape"/>
    <property type="evidence" value="ECO:0007669"/>
    <property type="project" value="UniProtKB-UniRule"/>
</dbReference>
<feature type="active site" description="Proton donor/acceptor" evidence="6">
    <location>
        <position position="252"/>
    </location>
</feature>
<dbReference type="InterPro" id="IPR005490">
    <property type="entry name" value="LD_TPept_cat_dom"/>
</dbReference>
<evidence type="ECO:0000256" key="3">
    <source>
        <dbReference type="ARBA" id="ARBA00022960"/>
    </source>
</evidence>
<feature type="region of interest" description="Disordered" evidence="7">
    <location>
        <begin position="31"/>
        <end position="62"/>
    </location>
</feature>
<keyword evidence="5 6" id="KW-0961">Cell wall biogenesis/degradation</keyword>
<evidence type="ECO:0000256" key="2">
    <source>
        <dbReference type="ARBA" id="ARBA00022679"/>
    </source>
</evidence>
<dbReference type="InterPro" id="IPR050979">
    <property type="entry name" value="LD-transpeptidase"/>
</dbReference>
<evidence type="ECO:0000256" key="1">
    <source>
        <dbReference type="ARBA" id="ARBA00004752"/>
    </source>
</evidence>
<dbReference type="PANTHER" id="PTHR30582">
    <property type="entry name" value="L,D-TRANSPEPTIDASE"/>
    <property type="match status" value="1"/>
</dbReference>
<feature type="active site" description="Nucleophile" evidence="6">
    <location>
        <position position="268"/>
    </location>
</feature>
<organism evidence="10 11">
    <name type="scientific">Candidatus Nealsonbacteria bacterium CG11_big_fil_rev_8_21_14_0_20_35_11</name>
    <dbReference type="NCBI Taxonomy" id="1974713"/>
    <lineage>
        <taxon>Bacteria</taxon>
        <taxon>Candidatus Nealsoniibacteriota</taxon>
    </lineage>
</organism>
<evidence type="ECO:0000256" key="5">
    <source>
        <dbReference type="ARBA" id="ARBA00023316"/>
    </source>
</evidence>
<proteinExistence type="predicted"/>
<evidence type="ECO:0000313" key="10">
    <source>
        <dbReference type="EMBL" id="PIR02099.1"/>
    </source>
</evidence>
<protein>
    <recommendedName>
        <fullName evidence="9">L,D-TPase catalytic domain-containing protein</fullName>
    </recommendedName>
</protein>
<dbReference type="UniPathway" id="UPA00219"/>
<comment type="pathway">
    <text evidence="1 6">Cell wall biogenesis; peptidoglycan biosynthesis.</text>
</comment>
<dbReference type="Gene3D" id="2.40.440.10">
    <property type="entry name" value="L,D-transpeptidase catalytic domain-like"/>
    <property type="match status" value="1"/>
</dbReference>
<dbReference type="GO" id="GO:0071972">
    <property type="term" value="F:peptidoglycan L,D-transpeptidase activity"/>
    <property type="evidence" value="ECO:0007669"/>
    <property type="project" value="TreeGrafter"/>
</dbReference>
<keyword evidence="8" id="KW-1133">Transmembrane helix</keyword>
<keyword evidence="3 6" id="KW-0133">Cell shape</keyword>
<dbReference type="SUPFAM" id="SSF141523">
    <property type="entry name" value="L,D-transpeptidase catalytic domain-like"/>
    <property type="match status" value="1"/>
</dbReference>
<dbReference type="PROSITE" id="PS52029">
    <property type="entry name" value="LD_TPASE"/>
    <property type="match status" value="1"/>
</dbReference>
<evidence type="ECO:0000256" key="6">
    <source>
        <dbReference type="PROSITE-ProRule" id="PRU01373"/>
    </source>
</evidence>
<evidence type="ECO:0000313" key="11">
    <source>
        <dbReference type="Proteomes" id="UP000231139"/>
    </source>
</evidence>
<dbReference type="Proteomes" id="UP000231139">
    <property type="component" value="Unassembled WGS sequence"/>
</dbReference>
<sequence length="292" mass="33619">MRFSKIVLFTVTLVGIGLIFYLFVSSTEPISTEPAKEPTQKEAISKEASKEAEESLQSKKESSEITEKEEYILITAPVLRVRSQPTVKSEIVWKFRKGMLLKAEKIKETEKEIWYGAKIVWLGCTRYPERFPSSDTWWYFAQKYDNETLAEPIETKEMFSVFPETKPEDKWIKVTISQQKVEAYEKNKKVFSALISAGLKDSPTPLGVFRIFRKELSACMQGPMKEFGFTDEYDLPGIGWTMFFTSSGAALHGTYWHQDFGRPHSHGCVNLSNEDAQWLYWWAPEGTKVVVE</sequence>
<name>A0A2H0MZK8_9BACT</name>
<evidence type="ECO:0000256" key="4">
    <source>
        <dbReference type="ARBA" id="ARBA00022984"/>
    </source>
</evidence>
<dbReference type="Pfam" id="PF03734">
    <property type="entry name" value="YkuD"/>
    <property type="match status" value="1"/>
</dbReference>
<dbReference type="AlphaFoldDB" id="A0A2H0MZK8"/>
<gene>
    <name evidence="10" type="ORF">COV62_02330</name>
</gene>
<feature type="transmembrane region" description="Helical" evidence="8">
    <location>
        <begin position="7"/>
        <end position="24"/>
    </location>
</feature>
<accession>A0A2H0MZK8</accession>
<keyword evidence="8" id="KW-0812">Transmembrane</keyword>
<dbReference type="GO" id="GO:0005576">
    <property type="term" value="C:extracellular region"/>
    <property type="evidence" value="ECO:0007669"/>
    <property type="project" value="TreeGrafter"/>
</dbReference>
<evidence type="ECO:0000256" key="7">
    <source>
        <dbReference type="SAM" id="MobiDB-lite"/>
    </source>
</evidence>
<keyword evidence="8" id="KW-0472">Membrane</keyword>
<feature type="domain" description="L,D-TPase catalytic" evidence="9">
    <location>
        <begin position="170"/>
        <end position="292"/>
    </location>
</feature>
<feature type="compositionally biased region" description="Basic and acidic residues" evidence="7">
    <location>
        <begin position="34"/>
        <end position="62"/>
    </location>
</feature>
<dbReference type="GO" id="GO:0016740">
    <property type="term" value="F:transferase activity"/>
    <property type="evidence" value="ECO:0007669"/>
    <property type="project" value="UniProtKB-KW"/>
</dbReference>
<dbReference type="GO" id="GO:0071555">
    <property type="term" value="P:cell wall organization"/>
    <property type="evidence" value="ECO:0007669"/>
    <property type="project" value="UniProtKB-UniRule"/>
</dbReference>
<dbReference type="GO" id="GO:0018104">
    <property type="term" value="P:peptidoglycan-protein cross-linking"/>
    <property type="evidence" value="ECO:0007669"/>
    <property type="project" value="TreeGrafter"/>
</dbReference>
<evidence type="ECO:0000259" key="9">
    <source>
        <dbReference type="PROSITE" id="PS52029"/>
    </source>
</evidence>